<dbReference type="PANTHER" id="PTHR43049:SF1">
    <property type="entry name" value="EARLY ENDOSOME ANTIGEN"/>
    <property type="match status" value="1"/>
</dbReference>
<evidence type="ECO:0000256" key="2">
    <source>
        <dbReference type="SAM" id="MobiDB-lite"/>
    </source>
</evidence>
<keyword evidence="1" id="KW-0175">Coiled coil</keyword>
<gene>
    <name evidence="3" type="ORF">GLP15_1334</name>
</gene>
<feature type="coiled-coil region" evidence="1">
    <location>
        <begin position="1611"/>
        <end position="1659"/>
    </location>
</feature>
<feature type="coiled-coil region" evidence="1">
    <location>
        <begin position="640"/>
        <end position="702"/>
    </location>
</feature>
<feature type="coiled-coil region" evidence="1">
    <location>
        <begin position="823"/>
        <end position="902"/>
    </location>
</feature>
<evidence type="ECO:0000313" key="3">
    <source>
        <dbReference type="EMBL" id="EFO61315.1"/>
    </source>
</evidence>
<protein>
    <submittedName>
        <fullName evidence="3">Coiled-coil protein</fullName>
    </submittedName>
</protein>
<dbReference type="PANTHER" id="PTHR43049">
    <property type="entry name" value="EARLY ENDOSOME ANTIGEN"/>
    <property type="match status" value="1"/>
</dbReference>
<dbReference type="VEuPathDB" id="GiardiaDB:GLP15_1334"/>
<name>E1F871_GIAIA</name>
<evidence type="ECO:0000313" key="4">
    <source>
        <dbReference type="Proteomes" id="UP000008974"/>
    </source>
</evidence>
<organism evidence="3 4">
    <name type="scientific">Giardia intestinalis (strain P15)</name>
    <name type="common">Giardia lamblia</name>
    <dbReference type="NCBI Taxonomy" id="658858"/>
    <lineage>
        <taxon>Eukaryota</taxon>
        <taxon>Metamonada</taxon>
        <taxon>Diplomonadida</taxon>
        <taxon>Hexamitidae</taxon>
        <taxon>Giardiinae</taxon>
        <taxon>Giardia</taxon>
    </lineage>
</organism>
<dbReference type="OrthoDB" id="10256613at2759"/>
<comment type="caution">
    <text evidence="3">The sequence shown here is derived from an EMBL/GenBank/DDBJ whole genome shotgun (WGS) entry which is preliminary data.</text>
</comment>
<proteinExistence type="predicted"/>
<feature type="coiled-coil region" evidence="1">
    <location>
        <begin position="1030"/>
        <end position="1057"/>
    </location>
</feature>
<sequence length="1689" mass="189961">MANSGKTVSFAPQPMMDSASRPGLNLDISVRQDVKIQGAIDNAIKVLIRKGFTEVDAHDLVSSIKKPHDEKYKALEREYCLVRDRCNFLEQQLNLGRDLAPEELVRTNTVARIDDSYAGEPVFTPSYIGGTTLPQSITNLNAGFQRELEALREENKALLLEKNSINERLKELEQDRKRHSETDVHLQILANKVEDYKALLLTKENYAAQIDALTRERDDLAAALEELRRNVLQADSHHESQDNCKIKVNEGIGTDDSDLAMSQKLSELLKLNQELYEENQILAAELDRVYSENTDKHPGGQEEEREESIPKKVPLKVRLDVSSIAPESITFGVTEKPINAASTLQSTRGRKAQNHQPINLTELTIDAGTASNFRATDFFDELATEESRIRPLKTEIQITGDNPGDPAVVDMTRTSSAVSPVSRGGVDYGDSKSISPAYRQTVTDTPKKPIPPIVSPTTGNYTGPALQGDPKVELSETQMAELAQQLAMLETEKINAVREIEQIESAYKALQGIHEDLRRQYDELVRKYAIQENRINQLEEEHLRMQELFNMKSPDRHISSIDVSQSSQQEKNAKPIRPLVRIRESDLDVCDLTSSGHHITEGERFLEDPPSTSTQSFAELPDGDNKTGKVKTILVWKEKCSQLESQVNFAVKKANTLMQEKRDLEEELEELDEQYKRLEATNKELIAEIDRLKTLLDKAQTEVLLFKTTNNGIKKQLKELLVNSTYSAALASKEVTNTITNTTLLVEEALNLVETIPNDSPNKIFTEEDVNEMMAELGAELLALRGEADKHQEAATVFADEIRSLQAKIDSLHAESTTKDHALIQNAEEIKVLSEKVVELQAEIDRLNAYIADLQRQTTELPKLQSSHSALLTELDTVNATNKALTEQIQQLTVQLDILRTNQMDNNNWQTEIQQTTKPSVPTRRSVSVETEKILTSDVSLAVCSDTTSIPTTLASVDLLEKNTVSLCPDCNTNKATIDKLTTQNEQAAMQISKLQEQLSNMTATNDMYALLQRENRDYATSNQHLTLQLAEVEQAYKHTTDLISKYENQIRHLKEEMSFMEKPLPAASAAMLHRPVIPTEERWTHTNQPMMLTKEVQVDTQPFASNFSDKDSGGEDLVASSTLTIDRFLETIAKTNHVLGIEQEPVTFADGVKNSTTALAHLIDQHTVRMEERLNEYAKLVNLQAQRSKDDQQVQCTKQVFTTEGVQPNSTNYPCRAGLSLDVIATLQNELRLISDHVRTNNENISSVARTTELAFNRVREALATRALEQPPKQDSHTGDAASPELLLYADLLQALLENIVRLNSRLDTMEQDRQSLIVDLALHLRLPQSTNEAALKEYIRDLATAKTTIDPGILIENIADLKKGVLETDVQLQAWEEHVREHVRATSAPIPVNALTILDHDKTASLSSVKTDMATLQLSNVDARQVHEQSSHHTEGAVPNTVEHILQQSTSHNIRSAHESIQQTLKSIVDATSNCNDAKQKYLEEQIEILEAENTRFKEYNASYVKKLAEQTEEITRLQSINHQLSLKIAEHNSFQEQIQMAEHTRQGITEQIRNVRSTLIEIKTCIQSDRSDGEENTIAPTKESKGIEAVEEKLIELTESACSWRLKYEKANAERKEMRARARTENALRIKVEKAHKKLERNFAQLQTQLKEGAESLAWLKAATARYIEAVQQELDRINGLHLDRE</sequence>
<accession>E1F871</accession>
<reference evidence="3 4" key="1">
    <citation type="journal article" date="2010" name="BMC Genomics">
        <title>Genome analysis and comparative genomics of a Giardia intestinalis assemblage E isolate.</title>
        <authorList>
            <person name="Jerlstrom-Hultqvist J."/>
            <person name="Franzen O."/>
            <person name="Ankarklev J."/>
            <person name="Xu F."/>
            <person name="Nohynkova E."/>
            <person name="Andersson J.O."/>
            <person name="Svard S.G."/>
            <person name="Andersson B."/>
        </authorList>
    </citation>
    <scope>NUCLEOTIDE SEQUENCE [LARGE SCALE GENOMIC DNA]</scope>
    <source>
        <strain evidence="3 4">P15</strain>
    </source>
</reference>
<feature type="coiled-coil region" evidence="1">
    <location>
        <begin position="141"/>
        <end position="230"/>
    </location>
</feature>
<feature type="region of interest" description="Disordered" evidence="2">
    <location>
        <begin position="602"/>
        <end position="624"/>
    </location>
</feature>
<feature type="coiled-coil region" evidence="1">
    <location>
        <begin position="265"/>
        <end position="292"/>
    </location>
</feature>
<dbReference type="OMA" id="EHTRQGI"/>
<feature type="region of interest" description="Disordered" evidence="2">
    <location>
        <begin position="414"/>
        <end position="463"/>
    </location>
</feature>
<feature type="coiled-coil region" evidence="1">
    <location>
        <begin position="472"/>
        <end position="548"/>
    </location>
</feature>
<dbReference type="Proteomes" id="UP000008974">
    <property type="component" value="Unassembled WGS sequence"/>
</dbReference>
<feature type="compositionally biased region" description="Polar residues" evidence="2">
    <location>
        <begin position="432"/>
        <end position="444"/>
    </location>
</feature>
<feature type="coiled-coil region" evidence="1">
    <location>
        <begin position="978"/>
        <end position="1005"/>
    </location>
</feature>
<evidence type="ECO:0000256" key="1">
    <source>
        <dbReference type="SAM" id="Coils"/>
    </source>
</evidence>
<dbReference type="EMBL" id="ACVC01000232">
    <property type="protein sequence ID" value="EFO61315.1"/>
    <property type="molecule type" value="Genomic_DNA"/>
</dbReference>